<dbReference type="RefSeq" id="WP_015325380.1">
    <property type="nucleotide sequence ID" value="NC_019977.1"/>
</dbReference>
<dbReference type="Proteomes" id="UP000010866">
    <property type="component" value="Chromosome"/>
</dbReference>
<dbReference type="EMBL" id="CP003362">
    <property type="protein sequence ID" value="AGB50215.1"/>
    <property type="molecule type" value="Genomic_DNA"/>
</dbReference>
<dbReference type="InterPro" id="IPR009014">
    <property type="entry name" value="Transketo_C/PFOR_II"/>
</dbReference>
<dbReference type="InterPro" id="IPR033412">
    <property type="entry name" value="PFOR_II"/>
</dbReference>
<dbReference type="GeneID" id="14406562"/>
<dbReference type="GO" id="GO:0044272">
    <property type="term" value="P:sulfur compound biosynthetic process"/>
    <property type="evidence" value="ECO:0007669"/>
    <property type="project" value="UniProtKB-ARBA"/>
</dbReference>
<dbReference type="AlphaFoldDB" id="L0KZV6"/>
<dbReference type="Gene3D" id="3.40.50.970">
    <property type="match status" value="1"/>
</dbReference>
<dbReference type="HOGENOM" id="CLU_017038_0_0_2"/>
<dbReference type="SUPFAM" id="SSF52518">
    <property type="entry name" value="Thiamin diphosphate-binding fold (THDP-binding)"/>
    <property type="match status" value="1"/>
</dbReference>
<dbReference type="GO" id="GO:0006082">
    <property type="term" value="P:organic acid metabolic process"/>
    <property type="evidence" value="ECO:0007669"/>
    <property type="project" value="UniProtKB-ARBA"/>
</dbReference>
<protein>
    <submittedName>
        <fullName evidence="4">2-oxoacid:ferredoxin oxidoreductase, alpha subunit</fullName>
    </submittedName>
</protein>
<dbReference type="Pfam" id="PF01855">
    <property type="entry name" value="POR_N"/>
    <property type="match status" value="1"/>
</dbReference>
<reference evidence="5" key="1">
    <citation type="submission" date="2012-02" db="EMBL/GenBank/DDBJ databases">
        <title>Complete sequence of chromosome of Methanomethylovorans hollandica DSM 15978.</title>
        <authorList>
            <person name="Lucas S."/>
            <person name="Copeland A."/>
            <person name="Lapidus A."/>
            <person name="Glavina del Rio T."/>
            <person name="Dalin E."/>
            <person name="Tice H."/>
            <person name="Bruce D."/>
            <person name="Goodwin L."/>
            <person name="Pitluck S."/>
            <person name="Peters L."/>
            <person name="Mikhailova N."/>
            <person name="Held B."/>
            <person name="Kyrpides N."/>
            <person name="Mavromatis K."/>
            <person name="Ivanova N."/>
            <person name="Brettin T."/>
            <person name="Detter J.C."/>
            <person name="Han C."/>
            <person name="Larimer F."/>
            <person name="Land M."/>
            <person name="Hauser L."/>
            <person name="Markowitz V."/>
            <person name="Cheng J.-F."/>
            <person name="Hugenholtz P."/>
            <person name="Woyke T."/>
            <person name="Wu D."/>
            <person name="Spring S."/>
            <person name="Schroeder M."/>
            <person name="Brambilla E."/>
            <person name="Klenk H.-P."/>
            <person name="Eisen J.A."/>
        </authorList>
    </citation>
    <scope>NUCLEOTIDE SEQUENCE [LARGE SCALE GENOMIC DNA]</scope>
    <source>
        <strain evidence="5">DSM 15978 / NBRC 107637 / DMS1</strain>
    </source>
</reference>
<dbReference type="SUPFAM" id="SSF52922">
    <property type="entry name" value="TK C-terminal domain-like"/>
    <property type="match status" value="1"/>
</dbReference>
<evidence type="ECO:0000313" key="4">
    <source>
        <dbReference type="EMBL" id="AGB50215.1"/>
    </source>
</evidence>
<feature type="domain" description="Pyruvate flavodoxin/ferredoxin oxidoreductase pyrimidine binding" evidence="2">
    <location>
        <begin position="15"/>
        <end position="233"/>
    </location>
</feature>
<evidence type="ECO:0000256" key="1">
    <source>
        <dbReference type="ARBA" id="ARBA00023002"/>
    </source>
</evidence>
<feature type="domain" description="Pyruvate:ferredoxin oxidoreductase core" evidence="3">
    <location>
        <begin position="246"/>
        <end position="341"/>
    </location>
</feature>
<keyword evidence="5" id="KW-1185">Reference proteome</keyword>
<dbReference type="InterPro" id="IPR002880">
    <property type="entry name" value="Pyrv_Fd/Flavodoxin_OxRdtase_N"/>
</dbReference>
<evidence type="ECO:0000259" key="2">
    <source>
        <dbReference type="Pfam" id="PF01855"/>
    </source>
</evidence>
<dbReference type="OrthoDB" id="31112at2157"/>
<dbReference type="STRING" id="867904.Metho_2049"/>
<accession>L0KZV6</accession>
<dbReference type="PANTHER" id="PTHR43088:SF1">
    <property type="entry name" value="SUBUNIT OF PYRUVATE:FLAVODOXIN OXIDOREDUCTASE"/>
    <property type="match status" value="1"/>
</dbReference>
<proteinExistence type="predicted"/>
<dbReference type="NCBIfam" id="NF005507">
    <property type="entry name" value="PRK07119.1"/>
    <property type="match status" value="1"/>
</dbReference>
<dbReference type="InterPro" id="IPR029061">
    <property type="entry name" value="THDP-binding"/>
</dbReference>
<keyword evidence="1" id="KW-0560">Oxidoreductase</keyword>
<evidence type="ECO:0000313" key="5">
    <source>
        <dbReference type="Proteomes" id="UP000010866"/>
    </source>
</evidence>
<organism evidence="4 5">
    <name type="scientific">Methanomethylovorans hollandica (strain DSM 15978 / NBRC 107637 / DMS1)</name>
    <dbReference type="NCBI Taxonomy" id="867904"/>
    <lineage>
        <taxon>Archaea</taxon>
        <taxon>Methanobacteriati</taxon>
        <taxon>Methanobacteriota</taxon>
        <taxon>Stenosarchaea group</taxon>
        <taxon>Methanomicrobia</taxon>
        <taxon>Methanosarcinales</taxon>
        <taxon>Methanosarcinaceae</taxon>
        <taxon>Methanomethylovorans</taxon>
    </lineage>
</organism>
<gene>
    <name evidence="4" type="ordered locus">Metho_2049</name>
</gene>
<dbReference type="GO" id="GO:0016491">
    <property type="term" value="F:oxidoreductase activity"/>
    <property type="evidence" value="ECO:0007669"/>
    <property type="project" value="UniProtKB-KW"/>
</dbReference>
<dbReference type="Pfam" id="PF17147">
    <property type="entry name" value="PFOR_II"/>
    <property type="match status" value="1"/>
</dbReference>
<dbReference type="CDD" id="cd07034">
    <property type="entry name" value="TPP_PYR_PFOR_IOR-alpha_like"/>
    <property type="match status" value="1"/>
</dbReference>
<dbReference type="Gene3D" id="3.40.50.920">
    <property type="match status" value="1"/>
</dbReference>
<dbReference type="InterPro" id="IPR052368">
    <property type="entry name" value="2-oxoacid_oxidoreductase"/>
</dbReference>
<dbReference type="KEGG" id="mhz:Metho_2049"/>
<name>L0KZV6_METHD</name>
<evidence type="ECO:0000259" key="3">
    <source>
        <dbReference type="Pfam" id="PF17147"/>
    </source>
</evidence>
<sequence>MVTQLVKGNTAVVIGALYAGCDCYFGYPITPASEILHEASSYFPMLGRKFVQAESEEAAINMVYGGASTGHRVMTASSGPGISLKQEGISYLAGAELPCVVVDIMRAGPGLGNIGPEQADYNQVVKGGGHGNYKNIVLAPNSVQEMCDLTIKAFELSFKYRNPAFVLADGVLGQMVEPLKFPTIAVEPQIDTSWAVNATAQTRQNLVTSIFLDFKKLEGFNNELQEKYKLIQEHEVDYEEYMMEDADIILVSYGISSRICRSAVEQARKKGIKAGLFRPITLFPFPEKELLTLAQARDCTFICVEMSNGQMKDDVLLATKCLRPVELVNRLGGNLVTFDQVMQKIESIATGGSI</sequence>
<dbReference type="PANTHER" id="PTHR43088">
    <property type="entry name" value="SUBUNIT OF PYRUVATE:FLAVODOXIN OXIDOREDUCTASE-RELATED"/>
    <property type="match status" value="1"/>
</dbReference>